<dbReference type="Proteomes" id="UP000198804">
    <property type="component" value="Unassembled WGS sequence"/>
</dbReference>
<dbReference type="InterPro" id="IPR017927">
    <property type="entry name" value="FAD-bd_FR_type"/>
</dbReference>
<dbReference type="STRING" id="414703.SAMN04488125_106173"/>
<evidence type="ECO:0000259" key="1">
    <source>
        <dbReference type="PROSITE" id="PS51384"/>
    </source>
</evidence>
<proteinExistence type="predicted"/>
<dbReference type="PANTHER" id="PTHR47354">
    <property type="entry name" value="NADH OXIDOREDUCTASE HCR"/>
    <property type="match status" value="1"/>
</dbReference>
<reference evidence="3" key="1">
    <citation type="submission" date="2016-10" db="EMBL/GenBank/DDBJ databases">
        <authorList>
            <person name="Varghese N."/>
            <person name="Submissions S."/>
        </authorList>
    </citation>
    <scope>NUCLEOTIDE SEQUENCE [LARGE SCALE GENOMIC DNA]</scope>
    <source>
        <strain evidence="3">CGMCC 1.6474</strain>
    </source>
</reference>
<dbReference type="InterPro" id="IPR039261">
    <property type="entry name" value="FNR_nucleotide-bd"/>
</dbReference>
<dbReference type="SUPFAM" id="SSF52343">
    <property type="entry name" value="Ferredoxin reductase-like, C-terminal NADP-linked domain"/>
    <property type="match status" value="1"/>
</dbReference>
<evidence type="ECO:0000313" key="3">
    <source>
        <dbReference type="Proteomes" id="UP000198804"/>
    </source>
</evidence>
<sequence length="321" mass="33485">MPAMRAPMNARCSLVVNGQTLRVSPGDTSLETALADGVITPMQGLQSGLIMGQAAAPAGRRLAARARRAENPTVSIPDAAPLIHTPKAPARPPVRRVGSVDAVTALGPRVLQLVVTLERRLPFEPGDQVCLTFEGGRPVTLAPTLSVEGGAELNELVFHLRGACADDLEALFGVVPTPGLTVKAKGPLGNGTYRPGGGRLVLVAAETGFAGIWAIARAARYIEPAREICVIAGARDPLDLYMRPALEWLRATGVNRITLAADRHRQRPPDVRPGPLTAHVPTLRTTDAVHASGCASTIGAVEVLAAAAGARFYPIPLPPGA</sequence>
<evidence type="ECO:0000313" key="2">
    <source>
        <dbReference type="EMBL" id="SFK96027.1"/>
    </source>
</evidence>
<dbReference type="PANTHER" id="PTHR47354:SF5">
    <property type="entry name" value="PROTEIN RFBI"/>
    <property type="match status" value="1"/>
</dbReference>
<gene>
    <name evidence="2" type="ORF">SAMN04488125_106173</name>
</gene>
<dbReference type="GO" id="GO:0016491">
    <property type="term" value="F:oxidoreductase activity"/>
    <property type="evidence" value="ECO:0007669"/>
    <property type="project" value="InterPro"/>
</dbReference>
<organism evidence="2 3">
    <name type="scientific">Methylorubrum salsuginis</name>
    <dbReference type="NCBI Taxonomy" id="414703"/>
    <lineage>
        <taxon>Bacteria</taxon>
        <taxon>Pseudomonadati</taxon>
        <taxon>Pseudomonadota</taxon>
        <taxon>Alphaproteobacteria</taxon>
        <taxon>Hyphomicrobiales</taxon>
        <taxon>Methylobacteriaceae</taxon>
        <taxon>Methylorubrum</taxon>
    </lineage>
</organism>
<name>A0A1I4DUX0_9HYPH</name>
<dbReference type="AlphaFoldDB" id="A0A1I4DUX0"/>
<protein>
    <recommendedName>
        <fullName evidence="1">FAD-binding FR-type domain-containing protein</fullName>
    </recommendedName>
</protein>
<feature type="domain" description="FAD-binding FR-type" evidence="1">
    <location>
        <begin position="93"/>
        <end position="194"/>
    </location>
</feature>
<accession>A0A1I4DUX0</accession>
<dbReference type="EMBL" id="FOSV01000006">
    <property type="protein sequence ID" value="SFK96027.1"/>
    <property type="molecule type" value="Genomic_DNA"/>
</dbReference>
<dbReference type="InterPro" id="IPR050415">
    <property type="entry name" value="MRET"/>
</dbReference>
<keyword evidence="3" id="KW-1185">Reference proteome</keyword>
<dbReference type="PROSITE" id="PS51384">
    <property type="entry name" value="FAD_FR"/>
    <property type="match status" value="1"/>
</dbReference>